<dbReference type="AlphaFoldDB" id="W7YIJ5"/>
<sequence>MINAEEIELYNKTLAGKQFKAVELTNEGYVIIFDDNYVIKIDGSGQDIFYSTLMIREPSYRYKEVWK</sequence>
<comment type="caution">
    <text evidence="1">The sequence shown here is derived from an EMBL/GenBank/DDBJ whole genome shotgun (WGS) entry which is preliminary data.</text>
</comment>
<protein>
    <submittedName>
        <fullName evidence="1">Uncharacterized protein</fullName>
    </submittedName>
</protein>
<name>W7YIJ5_9BACL</name>
<dbReference type="Proteomes" id="UP000019364">
    <property type="component" value="Unassembled WGS sequence"/>
</dbReference>
<dbReference type="STRING" id="1236976.JCM16418_4939"/>
<dbReference type="EMBL" id="BAVZ01000033">
    <property type="protein sequence ID" value="GAF10720.1"/>
    <property type="molecule type" value="Genomic_DNA"/>
</dbReference>
<accession>W7YIJ5</accession>
<organism evidence="1 2">
    <name type="scientific">Paenibacillus pini JCM 16418</name>
    <dbReference type="NCBI Taxonomy" id="1236976"/>
    <lineage>
        <taxon>Bacteria</taxon>
        <taxon>Bacillati</taxon>
        <taxon>Bacillota</taxon>
        <taxon>Bacilli</taxon>
        <taxon>Bacillales</taxon>
        <taxon>Paenibacillaceae</taxon>
        <taxon>Paenibacillus</taxon>
    </lineage>
</organism>
<keyword evidence="2" id="KW-1185">Reference proteome</keyword>
<evidence type="ECO:0000313" key="1">
    <source>
        <dbReference type="EMBL" id="GAF10720.1"/>
    </source>
</evidence>
<proteinExistence type="predicted"/>
<gene>
    <name evidence="1" type="ORF">JCM16418_4939</name>
</gene>
<reference evidence="1 2" key="1">
    <citation type="journal article" date="2014" name="Genome Announc.">
        <title>Draft Genome Sequence of Paenibacillus pini JCM 16418T, Isolated from the Rhizosphere of Pine Tree.</title>
        <authorList>
            <person name="Yuki M."/>
            <person name="Oshima K."/>
            <person name="Suda W."/>
            <person name="Oshida Y."/>
            <person name="Kitamura K."/>
            <person name="Iida Y."/>
            <person name="Hattori M."/>
            <person name="Ohkuma M."/>
        </authorList>
    </citation>
    <scope>NUCLEOTIDE SEQUENCE [LARGE SCALE GENOMIC DNA]</scope>
    <source>
        <strain evidence="1 2">JCM 16418</strain>
    </source>
</reference>
<dbReference type="RefSeq" id="WP_036653397.1">
    <property type="nucleotide sequence ID" value="NZ_BAVZ01000033.1"/>
</dbReference>
<evidence type="ECO:0000313" key="2">
    <source>
        <dbReference type="Proteomes" id="UP000019364"/>
    </source>
</evidence>